<dbReference type="OrthoDB" id="5422369at2759"/>
<keyword evidence="1" id="KW-0067">ATP-binding</keyword>
<evidence type="ECO:0000256" key="1">
    <source>
        <dbReference type="RuleBase" id="RU363044"/>
    </source>
</evidence>
<feature type="domain" description="DNA helicase Pif1-like DEAD-box helicase" evidence="2">
    <location>
        <begin position="228"/>
        <end position="317"/>
    </location>
</feature>
<organism evidence="3 4">
    <name type="scientific">Erysiphe pulchra</name>
    <dbReference type="NCBI Taxonomy" id="225359"/>
    <lineage>
        <taxon>Eukaryota</taxon>
        <taxon>Fungi</taxon>
        <taxon>Dikarya</taxon>
        <taxon>Ascomycota</taxon>
        <taxon>Pezizomycotina</taxon>
        <taxon>Leotiomycetes</taxon>
        <taxon>Erysiphales</taxon>
        <taxon>Erysiphaceae</taxon>
        <taxon>Erysiphe</taxon>
    </lineage>
</organism>
<keyword evidence="4" id="KW-1185">Reference proteome</keyword>
<evidence type="ECO:0000313" key="4">
    <source>
        <dbReference type="Proteomes" id="UP000237438"/>
    </source>
</evidence>
<accession>A0A2S4PHW3</accession>
<dbReference type="AlphaFoldDB" id="A0A2S4PHW3"/>
<comment type="catalytic activity">
    <reaction evidence="1">
        <text>ATP + H2O = ADP + phosphate + H(+)</text>
        <dbReference type="Rhea" id="RHEA:13065"/>
        <dbReference type="ChEBI" id="CHEBI:15377"/>
        <dbReference type="ChEBI" id="CHEBI:15378"/>
        <dbReference type="ChEBI" id="CHEBI:30616"/>
        <dbReference type="ChEBI" id="CHEBI:43474"/>
        <dbReference type="ChEBI" id="CHEBI:456216"/>
        <dbReference type="EC" id="5.6.2.3"/>
    </reaction>
</comment>
<comment type="cofactor">
    <cofactor evidence="1">
        <name>Mg(2+)</name>
        <dbReference type="ChEBI" id="CHEBI:18420"/>
    </cofactor>
</comment>
<protein>
    <recommendedName>
        <fullName evidence="1">ATP-dependent DNA helicase</fullName>
        <ecNumber evidence="1">5.6.2.3</ecNumber>
    </recommendedName>
</protein>
<dbReference type="GO" id="GO:0000723">
    <property type="term" value="P:telomere maintenance"/>
    <property type="evidence" value="ECO:0007669"/>
    <property type="project" value="InterPro"/>
</dbReference>
<keyword evidence="1" id="KW-0378">Hydrolase</keyword>
<proteinExistence type="inferred from homology"/>
<dbReference type="PANTHER" id="PTHR10492">
    <property type="match status" value="1"/>
</dbReference>
<name>A0A2S4PHW3_9PEZI</name>
<dbReference type="EMBL" id="PEDP01010541">
    <property type="protein sequence ID" value="POS81621.1"/>
    <property type="molecule type" value="Genomic_DNA"/>
</dbReference>
<reference evidence="3 4" key="1">
    <citation type="submission" date="2017-10" db="EMBL/GenBank/DDBJ databases">
        <title>Development of genomic resources for the powdery mildew, Erysiphe pulchra.</title>
        <authorList>
            <person name="Wadl P.A."/>
            <person name="Mack B.M."/>
            <person name="Moore G."/>
            <person name="Beltz S.B."/>
        </authorList>
    </citation>
    <scope>NUCLEOTIDE SEQUENCE [LARGE SCALE GENOMIC DNA]</scope>
    <source>
        <strain evidence="3">Cflorida</strain>
    </source>
</reference>
<dbReference type="GO" id="GO:0006310">
    <property type="term" value="P:DNA recombination"/>
    <property type="evidence" value="ECO:0007669"/>
    <property type="project" value="UniProtKB-KW"/>
</dbReference>
<keyword evidence="1" id="KW-0347">Helicase</keyword>
<dbReference type="SUPFAM" id="SSF52540">
    <property type="entry name" value="P-loop containing nucleoside triphosphate hydrolases"/>
    <property type="match status" value="1"/>
</dbReference>
<feature type="non-terminal residue" evidence="3">
    <location>
        <position position="317"/>
    </location>
</feature>
<comment type="similarity">
    <text evidence="1">Belongs to the helicase family.</text>
</comment>
<evidence type="ECO:0000259" key="2">
    <source>
        <dbReference type="Pfam" id="PF05970"/>
    </source>
</evidence>
<dbReference type="Pfam" id="PF05970">
    <property type="entry name" value="PIF1"/>
    <property type="match status" value="1"/>
</dbReference>
<dbReference type="Proteomes" id="UP000237438">
    <property type="component" value="Unassembled WGS sequence"/>
</dbReference>
<dbReference type="GO" id="GO:0016887">
    <property type="term" value="F:ATP hydrolysis activity"/>
    <property type="evidence" value="ECO:0007669"/>
    <property type="project" value="RHEA"/>
</dbReference>
<evidence type="ECO:0000313" key="3">
    <source>
        <dbReference type="EMBL" id="POS81621.1"/>
    </source>
</evidence>
<dbReference type="GO" id="GO:0005524">
    <property type="term" value="F:ATP binding"/>
    <property type="evidence" value="ECO:0007669"/>
    <property type="project" value="UniProtKB-KW"/>
</dbReference>
<keyword evidence="1" id="KW-0233">DNA recombination</keyword>
<sequence length="317" mass="36303">YNAAHADGRDLFYSDFPMHYTHVKNRGWRLRKKGHTIGRMPVAIPRQGERFYLRSLLTVKRGATSYEDLYTVDGVTYTTPSAACRAWGLTYDDSEWITLYNEVKDTTPAASLRYQFAVNLADSEILDPQRIWDLFQDNFTDDCLYRIRTMGDTLLLPPDDWCDEERRIDYGLWLLGENLRDFGMDFAGARIRGSRHRWVDRRVNVLISEALDFDQEVEAESNRQSVSQLSMGQHAAYDIIVDTIDNNRRPNTFFLHGPAGTGKTFLYKSLCHLFNSRGQIVLCVASSGIASLLLPNGSTAHSRFKIPIECTEQSFCN</sequence>
<dbReference type="Gene3D" id="3.40.50.300">
    <property type="entry name" value="P-loop containing nucleotide triphosphate hydrolases"/>
    <property type="match status" value="1"/>
</dbReference>
<dbReference type="PANTHER" id="PTHR10492:SF57">
    <property type="entry name" value="ATP-DEPENDENT DNA HELICASE"/>
    <property type="match status" value="1"/>
</dbReference>
<gene>
    <name evidence="3" type="ORF">EPUL_006493</name>
</gene>
<keyword evidence="1" id="KW-0227">DNA damage</keyword>
<dbReference type="InterPro" id="IPR010285">
    <property type="entry name" value="DNA_helicase_pif1-like_DEAD"/>
</dbReference>
<dbReference type="InterPro" id="IPR027417">
    <property type="entry name" value="P-loop_NTPase"/>
</dbReference>
<keyword evidence="1" id="KW-0547">Nucleotide-binding</keyword>
<dbReference type="GO" id="GO:0043139">
    <property type="term" value="F:5'-3' DNA helicase activity"/>
    <property type="evidence" value="ECO:0007669"/>
    <property type="project" value="UniProtKB-EC"/>
</dbReference>
<dbReference type="GO" id="GO:0006281">
    <property type="term" value="P:DNA repair"/>
    <property type="evidence" value="ECO:0007669"/>
    <property type="project" value="UniProtKB-KW"/>
</dbReference>
<dbReference type="STRING" id="225359.A0A2S4PHW3"/>
<feature type="non-terminal residue" evidence="3">
    <location>
        <position position="1"/>
    </location>
</feature>
<comment type="caution">
    <text evidence="3">The sequence shown here is derived from an EMBL/GenBank/DDBJ whole genome shotgun (WGS) entry which is preliminary data.</text>
</comment>
<keyword evidence="1" id="KW-0234">DNA repair</keyword>
<dbReference type="EC" id="5.6.2.3" evidence="1"/>